<keyword evidence="1" id="KW-0479">Metal-binding</keyword>
<evidence type="ECO:0000259" key="2">
    <source>
        <dbReference type="PROSITE" id="PS50966"/>
    </source>
</evidence>
<dbReference type="RefSeq" id="WP_289161952.1">
    <property type="nucleotide sequence ID" value="NZ_JASZZN010000001.1"/>
</dbReference>
<comment type="caution">
    <text evidence="3">The sequence shown here is derived from an EMBL/GenBank/DDBJ whole genome shotgun (WGS) entry which is preliminary data.</text>
</comment>
<keyword evidence="1" id="KW-0862">Zinc</keyword>
<feature type="domain" description="SWIM-type" evidence="2">
    <location>
        <begin position="503"/>
        <end position="544"/>
    </location>
</feature>
<name>A0ABT7PCH3_9BACT</name>
<sequence>MDLSFRYRRRSTVDRGPAGLAIALAPNLRRDRVSYRGELIDPLRFREAIGALHDIVISDLRYQPRDRSAYQAYREQQSQRESEIRRQAYRGRLSELKRSQPEPMPDGLEPEYQSLRKKYWRARRKYSSHLLKHDRELWRYLMPCDPIVTVAPDTLLFECFSADESSYGCLSVDREAFRDESDVSLGTTNVDYTWQLYEHFQTLRSYRKTRFEIDPQGFGVSTSESGGHLEEKIDLPNSWLRGLMQLQSAMSLPMKRINVSREALYNLLAFLKRNRAKQSPRAMRIECHQGQPPQIVLEPWEKAIPLPPQSDVGETSLSVRLWGRDRLQVLSRLLPMIDSTELYVQGTGLPSFWVIRMGNLRLTLALSGWTNNGWTGSSALSQLAAPVDLSERMLTEIAAAFKDSPSQTFDRLCQTLMYRPVEIAAGLNRLALLGQVIHDLPGSVYRWRQVMPVPLTMEQLGGDDPETEAARKLVSQGRIRAKQTRTTESGLVVIEGNAGGRDVELMIDGDGRIVRGSCRCSHHFKNALRMGPCRHLQAVRDRWTRQASGDDAGGETVESWYQRFWN</sequence>
<dbReference type="Proteomes" id="UP001239462">
    <property type="component" value="Unassembled WGS sequence"/>
</dbReference>
<evidence type="ECO:0000313" key="4">
    <source>
        <dbReference type="Proteomes" id="UP001239462"/>
    </source>
</evidence>
<dbReference type="EMBL" id="JASZZN010000001">
    <property type="protein sequence ID" value="MDM4014190.1"/>
    <property type="molecule type" value="Genomic_DNA"/>
</dbReference>
<keyword evidence="1" id="KW-0863">Zinc-finger</keyword>
<accession>A0ABT7PCH3</accession>
<keyword evidence="4" id="KW-1185">Reference proteome</keyword>
<dbReference type="InterPro" id="IPR007527">
    <property type="entry name" value="Znf_SWIM"/>
</dbReference>
<evidence type="ECO:0000313" key="3">
    <source>
        <dbReference type="EMBL" id="MDM4014190.1"/>
    </source>
</evidence>
<gene>
    <name evidence="3" type="ORF">QTN89_02025</name>
</gene>
<dbReference type="PROSITE" id="PS50966">
    <property type="entry name" value="ZF_SWIM"/>
    <property type="match status" value="1"/>
</dbReference>
<protein>
    <submittedName>
        <fullName evidence="3">Metal-binding protein</fullName>
    </submittedName>
</protein>
<evidence type="ECO:0000256" key="1">
    <source>
        <dbReference type="PROSITE-ProRule" id="PRU00325"/>
    </source>
</evidence>
<organism evidence="3 4">
    <name type="scientific">Roseiconus lacunae</name>
    <dbReference type="NCBI Taxonomy" id="2605694"/>
    <lineage>
        <taxon>Bacteria</taxon>
        <taxon>Pseudomonadati</taxon>
        <taxon>Planctomycetota</taxon>
        <taxon>Planctomycetia</taxon>
        <taxon>Pirellulales</taxon>
        <taxon>Pirellulaceae</taxon>
        <taxon>Roseiconus</taxon>
    </lineage>
</organism>
<reference evidence="3 4" key="1">
    <citation type="submission" date="2023-06" db="EMBL/GenBank/DDBJ databases">
        <title>Roseiconus lacunae JC819 isolated from Gulf of Mannar region, Tamil Nadu.</title>
        <authorList>
            <person name="Pk S."/>
            <person name="Ch S."/>
            <person name="Ch V.R."/>
        </authorList>
    </citation>
    <scope>NUCLEOTIDE SEQUENCE [LARGE SCALE GENOMIC DNA]</scope>
    <source>
        <strain evidence="3 4">JC819</strain>
    </source>
</reference>
<proteinExistence type="predicted"/>